<organism evidence="2 3">
    <name type="scientific">Candidatus Methylacidithermus pantelleriae</name>
    <dbReference type="NCBI Taxonomy" id="2744239"/>
    <lineage>
        <taxon>Bacteria</taxon>
        <taxon>Pseudomonadati</taxon>
        <taxon>Verrucomicrobiota</taxon>
        <taxon>Methylacidiphilae</taxon>
        <taxon>Methylacidiphilales</taxon>
        <taxon>Methylacidiphilaceae</taxon>
        <taxon>Candidatus Methylacidithermus</taxon>
    </lineage>
</organism>
<evidence type="ECO:0000313" key="2">
    <source>
        <dbReference type="EMBL" id="CAF0698773.1"/>
    </source>
</evidence>
<dbReference type="Pfam" id="PF05899">
    <property type="entry name" value="Cupin_3"/>
    <property type="match status" value="1"/>
</dbReference>
<dbReference type="SUPFAM" id="SSF51182">
    <property type="entry name" value="RmlC-like cupins"/>
    <property type="match status" value="1"/>
</dbReference>
<dbReference type="EMBL" id="CAJNOB010000023">
    <property type="protein sequence ID" value="CAF0698773.1"/>
    <property type="molecule type" value="Genomic_DNA"/>
</dbReference>
<proteinExistence type="predicted"/>
<evidence type="ECO:0000259" key="1">
    <source>
        <dbReference type="Pfam" id="PF05899"/>
    </source>
</evidence>
<dbReference type="InterPro" id="IPR011051">
    <property type="entry name" value="RmlC_Cupin_sf"/>
</dbReference>
<reference evidence="2" key="1">
    <citation type="submission" date="2021-02" db="EMBL/GenBank/DDBJ databases">
        <authorList>
            <person name="Cremers G."/>
            <person name="Picone N."/>
        </authorList>
    </citation>
    <scope>NUCLEOTIDE SEQUENCE</scope>
    <source>
        <strain evidence="2">PQ17</strain>
    </source>
</reference>
<keyword evidence="3" id="KW-1185">Reference proteome</keyword>
<evidence type="ECO:0000313" key="3">
    <source>
        <dbReference type="Proteomes" id="UP000663859"/>
    </source>
</evidence>
<comment type="caution">
    <text evidence="2">The sequence shown here is derived from an EMBL/GenBank/DDBJ whole genome shotgun (WGS) entry which is preliminary data.</text>
</comment>
<dbReference type="PANTHER" id="PTHR33271:SF22">
    <property type="entry name" value="OS04G0445200 PROTEIN"/>
    <property type="match status" value="1"/>
</dbReference>
<sequence>MYLRPREREKALKREVHLGFFFPPKEKSRYGIPMSKGVAMKIQVQSHPPKEKLEALQVDQWPIWTKEPSRFPWHYDSSETCYILEGEALVTPLGANESVRIREGDLVHFPAGLSCHWEVVRPIRKRYRLGASPAQEP</sequence>
<dbReference type="CDD" id="cd02227">
    <property type="entry name" value="cupin_TM1112-like"/>
    <property type="match status" value="1"/>
</dbReference>
<dbReference type="Gene3D" id="2.60.120.10">
    <property type="entry name" value="Jelly Rolls"/>
    <property type="match status" value="1"/>
</dbReference>
<name>A0A8J2FNX9_9BACT</name>
<dbReference type="AlphaFoldDB" id="A0A8J2FNX9"/>
<protein>
    <recommendedName>
        <fullName evidence="1">(S)-ureidoglycine aminohydrolase cupin domain-containing protein</fullName>
    </recommendedName>
</protein>
<dbReference type="PANTHER" id="PTHR33271">
    <property type="entry name" value="OS04G0445200 PROTEIN"/>
    <property type="match status" value="1"/>
</dbReference>
<gene>
    <name evidence="2" type="ORF">MPNT_30014</name>
</gene>
<dbReference type="Proteomes" id="UP000663859">
    <property type="component" value="Unassembled WGS sequence"/>
</dbReference>
<dbReference type="InterPro" id="IPR008579">
    <property type="entry name" value="UGlyAH_Cupin_dom"/>
</dbReference>
<dbReference type="InterPro" id="IPR014710">
    <property type="entry name" value="RmlC-like_jellyroll"/>
</dbReference>
<accession>A0A8J2FNX9</accession>
<feature type="domain" description="(S)-ureidoglycine aminohydrolase cupin" evidence="1">
    <location>
        <begin position="54"/>
        <end position="127"/>
    </location>
</feature>